<dbReference type="RefSeq" id="XP_045097016.1">
    <property type="nucleotide sequence ID" value="XM_045241325.1"/>
</dbReference>
<dbReference type="eggNOG" id="ENOG502SMSP">
    <property type="taxonomic scope" value="Eukaryota"/>
</dbReference>
<feature type="region of interest" description="Disordered" evidence="2">
    <location>
        <begin position="77"/>
        <end position="104"/>
    </location>
</feature>
<dbReference type="WormBase" id="CBG20350">
    <property type="protein sequence ID" value="CBP39656"/>
    <property type="gene ID" value="WBGene00039355"/>
</dbReference>
<feature type="region of interest" description="Disordered" evidence="2">
    <location>
        <begin position="24"/>
        <end position="64"/>
    </location>
</feature>
<dbReference type="Pfam" id="PF10573">
    <property type="entry name" value="UPF0561"/>
    <property type="match status" value="1"/>
</dbReference>
<comment type="similarity">
    <text evidence="1">Belongs to the UPF0561 family.</text>
</comment>
<dbReference type="PANTHER" id="PTHR34256:SF1">
    <property type="entry name" value="UPF0561 PROTEIN C2ORF68"/>
    <property type="match status" value="1"/>
</dbReference>
<organism evidence="3 4">
    <name type="scientific">Caenorhabditis briggsae</name>
    <dbReference type="NCBI Taxonomy" id="6238"/>
    <lineage>
        <taxon>Eukaryota</taxon>
        <taxon>Metazoa</taxon>
        <taxon>Ecdysozoa</taxon>
        <taxon>Nematoda</taxon>
        <taxon>Chromadorea</taxon>
        <taxon>Rhabditida</taxon>
        <taxon>Rhabditina</taxon>
        <taxon>Rhabditomorpha</taxon>
        <taxon>Rhabditoidea</taxon>
        <taxon>Rhabditidae</taxon>
        <taxon>Peloderinae</taxon>
        <taxon>Caenorhabditis</taxon>
    </lineage>
</organism>
<accession>A8XXL5</accession>
<dbReference type="InParanoid" id="A8XXL5"/>
<feature type="compositionally biased region" description="Low complexity" evidence="2">
    <location>
        <begin position="77"/>
        <end position="94"/>
    </location>
</feature>
<gene>
    <name evidence="3 5" type="ORF">CBG20350</name>
    <name evidence="3" type="ORF">CBG_20350</name>
</gene>
<protein>
    <submittedName>
        <fullName evidence="3">Protein CBG20350</fullName>
    </submittedName>
</protein>
<name>A8XXL5_CAEBR</name>
<dbReference type="EMBL" id="HE601396">
    <property type="protein sequence ID" value="CAP37384.2"/>
    <property type="molecule type" value="Genomic_DNA"/>
</dbReference>
<dbReference type="HOGENOM" id="CLU_338101_0_0_1"/>
<evidence type="ECO:0000256" key="1">
    <source>
        <dbReference type="ARBA" id="ARBA00006905"/>
    </source>
</evidence>
<feature type="region of interest" description="Disordered" evidence="2">
    <location>
        <begin position="484"/>
        <end position="525"/>
    </location>
</feature>
<keyword evidence="4" id="KW-1185">Reference proteome</keyword>
<reference evidence="3 4" key="2">
    <citation type="journal article" date="2011" name="PLoS Genet.">
        <title>Caenorhabditis briggsae recombinant inbred line genotypes reveal inter-strain incompatibility and the evolution of recombination.</title>
        <authorList>
            <person name="Ross J.A."/>
            <person name="Koboldt D.C."/>
            <person name="Staisch J.E."/>
            <person name="Chamberlin H.M."/>
            <person name="Gupta B.P."/>
            <person name="Miller R.D."/>
            <person name="Baird S.E."/>
            <person name="Haag E.S."/>
        </authorList>
    </citation>
    <scope>NUCLEOTIDE SEQUENCE [LARGE SCALE GENOMIC DNA]</scope>
    <source>
        <strain evidence="3 4">AF16</strain>
    </source>
</reference>
<dbReference type="OMA" id="HSKCDIR"/>
<feature type="compositionally biased region" description="Basic and acidic residues" evidence="2">
    <location>
        <begin position="24"/>
        <end position="46"/>
    </location>
</feature>
<evidence type="ECO:0000256" key="2">
    <source>
        <dbReference type="SAM" id="MobiDB-lite"/>
    </source>
</evidence>
<feature type="compositionally biased region" description="Basic and acidic residues" evidence="2">
    <location>
        <begin position="767"/>
        <end position="780"/>
    </location>
</feature>
<feature type="compositionally biased region" description="Low complexity" evidence="2">
    <location>
        <begin position="233"/>
        <end position="252"/>
    </location>
</feature>
<dbReference type="InterPro" id="IPR018888">
    <property type="entry name" value="UPF0561"/>
</dbReference>
<evidence type="ECO:0000313" key="3">
    <source>
        <dbReference type="EMBL" id="CAP37384.2"/>
    </source>
</evidence>
<evidence type="ECO:0000313" key="4">
    <source>
        <dbReference type="Proteomes" id="UP000008549"/>
    </source>
</evidence>
<dbReference type="FunCoup" id="A8XXL5">
    <property type="interactions" value="1433"/>
</dbReference>
<evidence type="ECO:0000313" key="5">
    <source>
        <dbReference type="WormBase" id="CBG20350"/>
    </source>
</evidence>
<dbReference type="AlphaFoldDB" id="A8XXL5"/>
<feature type="region of interest" description="Disordered" evidence="2">
    <location>
        <begin position="225"/>
        <end position="318"/>
    </location>
</feature>
<dbReference type="Proteomes" id="UP000008549">
    <property type="component" value="Unassembled WGS sequence"/>
</dbReference>
<feature type="compositionally biased region" description="Pro residues" evidence="2">
    <location>
        <begin position="510"/>
        <end position="521"/>
    </location>
</feature>
<dbReference type="KEGG" id="cbr:CBG_20350"/>
<reference evidence="3 4" key="1">
    <citation type="journal article" date="2003" name="PLoS Biol.">
        <title>The genome sequence of Caenorhabditis briggsae: a platform for comparative genomics.</title>
        <authorList>
            <person name="Stein L.D."/>
            <person name="Bao Z."/>
            <person name="Blasiar D."/>
            <person name="Blumenthal T."/>
            <person name="Brent M.R."/>
            <person name="Chen N."/>
            <person name="Chinwalla A."/>
            <person name="Clarke L."/>
            <person name="Clee C."/>
            <person name="Coghlan A."/>
            <person name="Coulson A."/>
            <person name="D'Eustachio P."/>
            <person name="Fitch D.H."/>
            <person name="Fulton L.A."/>
            <person name="Fulton R.E."/>
            <person name="Griffiths-Jones S."/>
            <person name="Harris T.W."/>
            <person name="Hillier L.W."/>
            <person name="Kamath R."/>
            <person name="Kuwabara P.E."/>
            <person name="Mardis E.R."/>
            <person name="Marra M.A."/>
            <person name="Miner T.L."/>
            <person name="Minx P."/>
            <person name="Mullikin J.C."/>
            <person name="Plumb R.W."/>
            <person name="Rogers J."/>
            <person name="Schein J.E."/>
            <person name="Sohrmann M."/>
            <person name="Spieth J."/>
            <person name="Stajich J.E."/>
            <person name="Wei C."/>
            <person name="Willey D."/>
            <person name="Wilson R.K."/>
            <person name="Durbin R."/>
            <person name="Waterston R.H."/>
        </authorList>
    </citation>
    <scope>NUCLEOTIDE SEQUENCE [LARGE SCALE GENOMIC DNA]</scope>
    <source>
        <strain evidence="3 4">AF16</strain>
    </source>
</reference>
<feature type="compositionally biased region" description="Low complexity" evidence="2">
    <location>
        <begin position="292"/>
        <end position="311"/>
    </location>
</feature>
<feature type="region of interest" description="Disordered" evidence="2">
    <location>
        <begin position="755"/>
        <end position="780"/>
    </location>
</feature>
<dbReference type="GeneID" id="8588510"/>
<dbReference type="CTD" id="8588510"/>
<feature type="compositionally biased region" description="Basic residues" evidence="2">
    <location>
        <begin position="484"/>
        <end position="495"/>
    </location>
</feature>
<sequence length="844" mass="93993">MTRPQQPRIDLNHGYMRFIRRNQLDRDEFDRVHEQRKSEIRERISEAQRAAETAKRPNVYVPPHLRRQRAAAELEQAVMNPRSTPSRSDSSDSSTHSDDHPEDVAVVDCPIRKKQKDADDHVRRQVRKRIERTYPTVDDICCTLANYSLQEEEDDVGGGGDEHEDLFVLELTLKNGEPKTIGVPRNTKAARLAKSISRENNFDDSQCRNLRLFIEEQLELRMASLRRRRKSPEASLPTSPTTSTASESSTTPWPGLGVPATPSVTIPVLPPSAEVAQAVPQDPHPRDPNHRPQPQNQQNPAQDPAAPPARRGYAHDNSVVTPMTMVKTLVALATERMLLKTSGPTFLRGIEFMYAAGLAPDRLSVMMTSSHKYVLQFHSKCDIRPFAANYPNFGRVLRGIVHVREWRIKSIEFVNVAFYMRDVDNLERAIEKLGVELVLLRNCTYPGVNRGDEAVKFLSALNRKKQAVVCEYGDDRLKHRIGRRASGGHRTRRASRNGAGAGQEVVPPDAANPPPAIPEGPGPAAAAPIIAPLQARVQIQEVRRPIPLNQEQARRIMNQQLIPLEQVAAVAPGVVGNDEPQIRPGPQPSNGRVVVGAHVYEFRAIDVPPNGDQPQVHNVNHLLNVLQDNSANDVRVIVLPSRQGQPGGNPINLNNNDNNGMPAVPADASFQHYVAPIRAQIPVLHMPPQPAQRGVPMQQAHIHYEAPAQLMGARGQFHFNAHRNELVNREPLHHHIAHIPLGPSVPMFGDAVNEPLVQRNGDDSNDSTDREEMADDAEQRRNEVLRDLVADPEAQPNFAPVEAEAVDLDMLEEEAEGEEDEVMEGVIVNGQQFVIENQQQPVIQ</sequence>
<dbReference type="PANTHER" id="PTHR34256">
    <property type="entry name" value="UPF0561 PROTEIN C2ORF68"/>
    <property type="match status" value="1"/>
</dbReference>
<proteinExistence type="inferred from homology"/>